<evidence type="ECO:0000313" key="2">
    <source>
        <dbReference type="EMBL" id="GFY77406.1"/>
    </source>
</evidence>
<accession>A0A8X7CQY6</accession>
<evidence type="ECO:0000256" key="1">
    <source>
        <dbReference type="SAM" id="MobiDB-lite"/>
    </source>
</evidence>
<protein>
    <submittedName>
        <fullName evidence="2">Uncharacterized protein</fullName>
    </submittedName>
</protein>
<dbReference type="EMBL" id="BMAV01022436">
    <property type="protein sequence ID" value="GFY77406.1"/>
    <property type="molecule type" value="Genomic_DNA"/>
</dbReference>
<evidence type="ECO:0000313" key="3">
    <source>
        <dbReference type="Proteomes" id="UP000886998"/>
    </source>
</evidence>
<dbReference type="AlphaFoldDB" id="A0A8X7CQY6"/>
<feature type="compositionally biased region" description="Basic and acidic residues" evidence="1">
    <location>
        <begin position="108"/>
        <end position="117"/>
    </location>
</feature>
<gene>
    <name evidence="2" type="ORF">TNIN_273831</name>
</gene>
<dbReference type="OrthoDB" id="10470082at2759"/>
<reference evidence="2" key="1">
    <citation type="submission" date="2020-08" db="EMBL/GenBank/DDBJ databases">
        <title>Multicomponent nature underlies the extraordinary mechanical properties of spider dragline silk.</title>
        <authorList>
            <person name="Kono N."/>
            <person name="Nakamura H."/>
            <person name="Mori M."/>
            <person name="Yoshida Y."/>
            <person name="Ohtoshi R."/>
            <person name="Malay A.D."/>
            <person name="Moran D.A.P."/>
            <person name="Tomita M."/>
            <person name="Numata K."/>
            <person name="Arakawa K."/>
        </authorList>
    </citation>
    <scope>NUCLEOTIDE SEQUENCE</scope>
</reference>
<comment type="caution">
    <text evidence="2">The sequence shown here is derived from an EMBL/GenBank/DDBJ whole genome shotgun (WGS) entry which is preliminary data.</text>
</comment>
<name>A0A8X7CQY6_9ARAC</name>
<proteinExistence type="predicted"/>
<sequence length="160" mass="18730">MRQDHSKCNDLLLPYHPHGAVLYLIHRLLERRPGCYLLAKQREGPPKGHLLHLWISPHFIKRNDSEKEHLSVHHELRTNMFLDQTGLSIAVANGEDEKQLHHGTPVPETHRNHPGDRQEVEFSGVPGVRDFVHSNLRERLRDIFRKEQLLRTRVCRHGIL</sequence>
<organism evidence="2 3">
    <name type="scientific">Trichonephila inaurata madagascariensis</name>
    <dbReference type="NCBI Taxonomy" id="2747483"/>
    <lineage>
        <taxon>Eukaryota</taxon>
        <taxon>Metazoa</taxon>
        <taxon>Ecdysozoa</taxon>
        <taxon>Arthropoda</taxon>
        <taxon>Chelicerata</taxon>
        <taxon>Arachnida</taxon>
        <taxon>Araneae</taxon>
        <taxon>Araneomorphae</taxon>
        <taxon>Entelegynae</taxon>
        <taxon>Araneoidea</taxon>
        <taxon>Nephilidae</taxon>
        <taxon>Trichonephila</taxon>
        <taxon>Trichonephila inaurata</taxon>
    </lineage>
</organism>
<feature type="region of interest" description="Disordered" evidence="1">
    <location>
        <begin position="96"/>
        <end position="117"/>
    </location>
</feature>
<keyword evidence="3" id="KW-1185">Reference proteome</keyword>
<dbReference type="Proteomes" id="UP000886998">
    <property type="component" value="Unassembled WGS sequence"/>
</dbReference>